<dbReference type="InterPro" id="IPR050294">
    <property type="entry name" value="RnfB_subfamily"/>
</dbReference>
<reference evidence="13 14" key="1">
    <citation type="journal article" date="2020" name="Int. J. Syst. Evol. Microbiol.">
        <title>Paraburkholderia madseniana sp. nov., a phenolic acid-degrading bacterium isolated from acidic forest soil.</title>
        <authorList>
            <person name="Wilhelm R.C."/>
            <person name="Murphy S.J.L."/>
            <person name="Feriancek N.M."/>
            <person name="Karasz D.C."/>
            <person name="DeRito C.M."/>
            <person name="Newman J.D."/>
            <person name="Buckley D.H."/>
        </authorList>
    </citation>
    <scope>NUCLEOTIDE SEQUENCE [LARGE SCALE GENOMIC DNA]</scope>
    <source>
        <strain evidence="13 14">RP11</strain>
    </source>
</reference>
<feature type="domain" description="4Fe-4S ferredoxin-type" evidence="12">
    <location>
        <begin position="31"/>
        <end position="60"/>
    </location>
</feature>
<evidence type="ECO:0000313" key="13">
    <source>
        <dbReference type="EMBL" id="KAE8758184.1"/>
    </source>
</evidence>
<evidence type="ECO:0000256" key="5">
    <source>
        <dbReference type="ARBA" id="ARBA00022723"/>
    </source>
</evidence>
<gene>
    <name evidence="13" type="ORF">FSO04_19870</name>
</gene>
<evidence type="ECO:0000256" key="11">
    <source>
        <dbReference type="RuleBase" id="RU364098"/>
    </source>
</evidence>
<dbReference type="GO" id="GO:0051539">
    <property type="term" value="F:4 iron, 4 sulfur cluster binding"/>
    <property type="evidence" value="ECO:0007669"/>
    <property type="project" value="UniProtKB-KW"/>
</dbReference>
<dbReference type="Pfam" id="PF11953">
    <property type="entry name" value="DUF3470"/>
    <property type="match status" value="1"/>
</dbReference>
<keyword evidence="3 11" id="KW-0813">Transport</keyword>
<comment type="function">
    <text evidence="11">Ferredoxins are iron-sulfur proteins that transfer electrons in a wide variety of metabolic reactions.</text>
</comment>
<keyword evidence="7 11" id="KW-0249">Electron transport</keyword>
<organism evidence="13 14">
    <name type="scientific">Paraburkholderia madseniana</name>
    <dbReference type="NCBI Taxonomy" id="2599607"/>
    <lineage>
        <taxon>Bacteria</taxon>
        <taxon>Pseudomonadati</taxon>
        <taxon>Pseudomonadota</taxon>
        <taxon>Betaproteobacteria</taxon>
        <taxon>Burkholderiales</taxon>
        <taxon>Burkholderiaceae</taxon>
        <taxon>Paraburkholderia</taxon>
    </lineage>
</organism>
<evidence type="ECO:0000256" key="4">
    <source>
        <dbReference type="ARBA" id="ARBA00022485"/>
    </source>
</evidence>
<dbReference type="NCBIfam" id="NF045490">
    <property type="entry name" value="FdxA_Protbact"/>
    <property type="match status" value="1"/>
</dbReference>
<comment type="cofactor">
    <cofactor evidence="2 11">
        <name>[4Fe-4S] cluster</name>
        <dbReference type="ChEBI" id="CHEBI:49883"/>
    </cofactor>
</comment>
<dbReference type="InterPro" id="IPR017896">
    <property type="entry name" value="4Fe4S_Fe-S-bd"/>
</dbReference>
<keyword evidence="4 11" id="KW-0004">4Fe-4S</keyword>
<evidence type="ECO:0000256" key="6">
    <source>
        <dbReference type="ARBA" id="ARBA00022737"/>
    </source>
</evidence>
<dbReference type="Proteomes" id="UP000463700">
    <property type="component" value="Unassembled WGS sequence"/>
</dbReference>
<proteinExistence type="predicted"/>
<evidence type="ECO:0000256" key="7">
    <source>
        <dbReference type="ARBA" id="ARBA00022982"/>
    </source>
</evidence>
<dbReference type="PRINTS" id="PR00354">
    <property type="entry name" value="7FE8SFRDOXIN"/>
</dbReference>
<dbReference type="InterPro" id="IPR017900">
    <property type="entry name" value="4Fe4S_Fe_S_CS"/>
</dbReference>
<dbReference type="SUPFAM" id="SSF54862">
    <property type="entry name" value="4Fe-4S ferredoxins"/>
    <property type="match status" value="1"/>
</dbReference>
<evidence type="ECO:0000256" key="8">
    <source>
        <dbReference type="ARBA" id="ARBA00023004"/>
    </source>
</evidence>
<dbReference type="EMBL" id="VOSW01000036">
    <property type="protein sequence ID" value="KAE8758184.1"/>
    <property type="molecule type" value="Genomic_DNA"/>
</dbReference>
<evidence type="ECO:0000259" key="12">
    <source>
        <dbReference type="PROSITE" id="PS51379"/>
    </source>
</evidence>
<evidence type="ECO:0000256" key="2">
    <source>
        <dbReference type="ARBA" id="ARBA00001966"/>
    </source>
</evidence>
<dbReference type="InterPro" id="IPR000813">
    <property type="entry name" value="7Fe_ferredoxin"/>
</dbReference>
<dbReference type="GO" id="GO:0009055">
    <property type="term" value="F:electron transfer activity"/>
    <property type="evidence" value="ECO:0007669"/>
    <property type="project" value="InterPro"/>
</dbReference>
<dbReference type="Pfam" id="PF13187">
    <property type="entry name" value="Fer4_9"/>
    <property type="match status" value="1"/>
</dbReference>
<evidence type="ECO:0000313" key="14">
    <source>
        <dbReference type="Proteomes" id="UP000463700"/>
    </source>
</evidence>
<comment type="cofactor">
    <cofactor evidence="1 11">
        <name>[3Fe-4S] cluster</name>
        <dbReference type="ChEBI" id="CHEBI:21137"/>
    </cofactor>
</comment>
<keyword evidence="9 11" id="KW-0411">Iron-sulfur</keyword>
<protein>
    <recommendedName>
        <fullName evidence="11">Ferredoxin</fullName>
    </recommendedName>
</protein>
<evidence type="ECO:0000256" key="1">
    <source>
        <dbReference type="ARBA" id="ARBA00001927"/>
    </source>
</evidence>
<dbReference type="InterPro" id="IPR054829">
    <property type="entry name" value="FdxA"/>
</dbReference>
<keyword evidence="8 11" id="KW-0408">Iron</keyword>
<dbReference type="OrthoDB" id="9803397at2"/>
<name>A0A6N6WEG3_9BURK</name>
<keyword evidence="5 11" id="KW-0479">Metal-binding</keyword>
<dbReference type="RefSeq" id="WP_154561649.1">
    <property type="nucleotide sequence ID" value="NZ_VOSW01000036.1"/>
</dbReference>
<feature type="domain" description="4Fe-4S ferredoxin-type" evidence="12">
    <location>
        <begin position="1"/>
        <end position="27"/>
    </location>
</feature>
<evidence type="ECO:0000256" key="10">
    <source>
        <dbReference type="ARBA" id="ARBA00023291"/>
    </source>
</evidence>
<keyword evidence="6 11" id="KW-0677">Repeat</keyword>
<accession>A0A6N6WEG3</accession>
<sequence>MTYVVTDSCIRCKYTDCVDVCPVECFRGGEVMLVIDPVTCIDCAACVPICPSQAIVAGSKPEAARWLALNRQLSAVWPKMVEHRRDFPDADEYKGMSGKFEKFFSEQPQSE</sequence>
<keyword evidence="10 11" id="KW-0003">3Fe-4S</keyword>
<dbReference type="GO" id="GO:0051538">
    <property type="term" value="F:3 iron, 4 sulfur cluster binding"/>
    <property type="evidence" value="ECO:0007669"/>
    <property type="project" value="UniProtKB-KW"/>
</dbReference>
<comment type="caution">
    <text evidence="13">The sequence shown here is derived from an EMBL/GenBank/DDBJ whole genome shotgun (WGS) entry which is preliminary data.</text>
</comment>
<dbReference type="PANTHER" id="PTHR42859:SF2">
    <property type="entry name" value="FERREDOXIN"/>
    <property type="match status" value="1"/>
</dbReference>
<dbReference type="AlphaFoldDB" id="A0A6N6WEG3"/>
<dbReference type="PROSITE" id="PS00198">
    <property type="entry name" value="4FE4S_FER_1"/>
    <property type="match status" value="1"/>
</dbReference>
<evidence type="ECO:0000256" key="3">
    <source>
        <dbReference type="ARBA" id="ARBA00022448"/>
    </source>
</evidence>
<dbReference type="PANTHER" id="PTHR42859">
    <property type="entry name" value="OXIDOREDUCTASE"/>
    <property type="match status" value="1"/>
</dbReference>
<dbReference type="PROSITE" id="PS51379">
    <property type="entry name" value="4FE4S_FER_2"/>
    <property type="match status" value="2"/>
</dbReference>
<evidence type="ECO:0000256" key="9">
    <source>
        <dbReference type="ARBA" id="ARBA00023014"/>
    </source>
</evidence>
<dbReference type="GO" id="GO:0046872">
    <property type="term" value="F:metal ion binding"/>
    <property type="evidence" value="ECO:0007669"/>
    <property type="project" value="UniProtKB-KW"/>
</dbReference>
<dbReference type="Gene3D" id="3.30.70.20">
    <property type="match status" value="1"/>
</dbReference>
<dbReference type="InterPro" id="IPR022569">
    <property type="entry name" value="Fd_C"/>
</dbReference>